<evidence type="ECO:0000256" key="3">
    <source>
        <dbReference type="ARBA" id="ARBA00023187"/>
    </source>
</evidence>
<evidence type="ECO:0000256" key="2">
    <source>
        <dbReference type="ARBA" id="ARBA00022884"/>
    </source>
</evidence>
<evidence type="ECO:0000313" key="7">
    <source>
        <dbReference type="Proteomes" id="UP000008022"/>
    </source>
</evidence>
<dbReference type="GO" id="GO:0008380">
    <property type="term" value="P:RNA splicing"/>
    <property type="evidence" value="ECO:0007669"/>
    <property type="project" value="UniProtKB-KW"/>
</dbReference>
<dbReference type="OMA" id="CKEASFM"/>
<dbReference type="Pfam" id="PF00076">
    <property type="entry name" value="RRM_1"/>
    <property type="match status" value="1"/>
</dbReference>
<dbReference type="SUPFAM" id="SSF54928">
    <property type="entry name" value="RNA-binding domain, RBD"/>
    <property type="match status" value="1"/>
</dbReference>
<dbReference type="GO" id="GO:0006397">
    <property type="term" value="P:mRNA processing"/>
    <property type="evidence" value="ECO:0007669"/>
    <property type="project" value="UniProtKB-KW"/>
</dbReference>
<keyword evidence="7" id="KW-1185">Reference proteome</keyword>
<reference evidence="6" key="2">
    <citation type="submission" date="2015-06" db="UniProtKB">
        <authorList>
            <consortium name="EnsemblPlants"/>
        </authorList>
    </citation>
    <scope>IDENTIFICATION</scope>
</reference>
<sequence length="510" mass="57108">MDPDQVEIPFKVLQERVPGKKKYSLRVIKPSSSKKICRSVNSYPLVCLKREMADNDHVHRIMLTLNHRNILSMKALSRDKVESNGPSSLAAFVEPYTGLLSSLCFKHDCWGDRINHIPSPLLQSLLRQVIEGLDFLRKNKLYHGNLNWDSILYLQPSTVKLANFRKQEHHFPKIFRTALPAIKEIVLGHPLFWDLMTRVNFFAKDISLRLNDDTFMSRVRASKIRKLPWNEGTTQDFKGLLFEMETYRKDEGIPAYDFRSLKDYHADSKKPVEEIKLISDVVRDSPHKIFIAGIPRVISSKMLRDIVSSFGQLAAYRFLFNEDLGGACAFLEYIDHSITSKACAGLNGMKLGGCVITAVGVLTDHPGQAGNEACPFHGIPANPKPLLAVPTQVLQLKNVFDQEEYSLLSKYEVDAVLEDVRVKCARYGAVKSINVVEYPAGSDNTKAPAVDARDNALASNNTALEAGCILVEFLCKEASFMAAHSLHGRPFGSRIVSAGYAPYDLLSLPT</sequence>
<name>A0A0E0N7S7_ORYRU</name>
<dbReference type="AlphaFoldDB" id="A0A0E0N7S7"/>
<dbReference type="Gramene" id="ORUFI01G47800.1">
    <property type="protein sequence ID" value="ORUFI01G47800.1"/>
    <property type="gene ID" value="ORUFI01G47800"/>
</dbReference>
<evidence type="ECO:0000256" key="1">
    <source>
        <dbReference type="ARBA" id="ARBA00022664"/>
    </source>
</evidence>
<dbReference type="STRING" id="4529.A0A0E0N7S7"/>
<keyword evidence="1" id="KW-0507">mRNA processing</keyword>
<protein>
    <recommendedName>
        <fullName evidence="5">RRM domain-containing protein</fullName>
    </recommendedName>
</protein>
<feature type="domain" description="RRM" evidence="5">
    <location>
        <begin position="287"/>
        <end position="353"/>
    </location>
</feature>
<dbReference type="PROSITE" id="PS50102">
    <property type="entry name" value="RRM"/>
    <property type="match status" value="1"/>
</dbReference>
<accession>A0A0E0N7S7</accession>
<evidence type="ECO:0000259" key="5">
    <source>
        <dbReference type="PROSITE" id="PS50102"/>
    </source>
</evidence>
<keyword evidence="2 4" id="KW-0694">RNA-binding</keyword>
<dbReference type="HOGENOM" id="CLU_534628_0_0_1"/>
<reference evidence="7" key="1">
    <citation type="submission" date="2013-06" db="EMBL/GenBank/DDBJ databases">
        <authorList>
            <person name="Zhao Q."/>
        </authorList>
    </citation>
    <scope>NUCLEOTIDE SEQUENCE</scope>
    <source>
        <strain evidence="7">cv. W1943</strain>
    </source>
</reference>
<dbReference type="Gene3D" id="1.10.510.10">
    <property type="entry name" value="Transferase(Phosphotransferase) domain 1"/>
    <property type="match status" value="1"/>
</dbReference>
<organism evidence="6 7">
    <name type="scientific">Oryza rufipogon</name>
    <name type="common">Brownbeard rice</name>
    <name type="synonym">Asian wild rice</name>
    <dbReference type="NCBI Taxonomy" id="4529"/>
    <lineage>
        <taxon>Eukaryota</taxon>
        <taxon>Viridiplantae</taxon>
        <taxon>Streptophyta</taxon>
        <taxon>Embryophyta</taxon>
        <taxon>Tracheophyta</taxon>
        <taxon>Spermatophyta</taxon>
        <taxon>Magnoliopsida</taxon>
        <taxon>Liliopsida</taxon>
        <taxon>Poales</taxon>
        <taxon>Poaceae</taxon>
        <taxon>BOP clade</taxon>
        <taxon>Oryzoideae</taxon>
        <taxon>Oryzeae</taxon>
        <taxon>Oryzinae</taxon>
        <taxon>Oryza</taxon>
    </lineage>
</organism>
<dbReference type="InterPro" id="IPR012677">
    <property type="entry name" value="Nucleotide-bd_a/b_plait_sf"/>
</dbReference>
<dbReference type="Gene3D" id="3.30.70.330">
    <property type="match status" value="3"/>
</dbReference>
<dbReference type="EnsemblPlants" id="ORUFI01G47800.1">
    <property type="protein sequence ID" value="ORUFI01G47800.1"/>
    <property type="gene ID" value="ORUFI01G47800"/>
</dbReference>
<keyword evidence="3" id="KW-0508">mRNA splicing</keyword>
<dbReference type="PANTHER" id="PTHR23139">
    <property type="entry name" value="RNA-BINDING PROTEIN"/>
    <property type="match status" value="1"/>
</dbReference>
<dbReference type="InterPro" id="IPR035979">
    <property type="entry name" value="RBD_domain_sf"/>
</dbReference>
<dbReference type="SMART" id="SM00360">
    <property type="entry name" value="RRM"/>
    <property type="match status" value="1"/>
</dbReference>
<evidence type="ECO:0000313" key="6">
    <source>
        <dbReference type="EnsemblPlants" id="ORUFI01G47800.1"/>
    </source>
</evidence>
<dbReference type="eggNOG" id="KOG0120">
    <property type="taxonomic scope" value="Eukaryota"/>
</dbReference>
<dbReference type="GO" id="GO:0003723">
    <property type="term" value="F:RNA binding"/>
    <property type="evidence" value="ECO:0007669"/>
    <property type="project" value="UniProtKB-UniRule"/>
</dbReference>
<evidence type="ECO:0000256" key="4">
    <source>
        <dbReference type="PROSITE-ProRule" id="PRU00176"/>
    </source>
</evidence>
<proteinExistence type="predicted"/>
<dbReference type="InterPro" id="IPR000504">
    <property type="entry name" value="RRM_dom"/>
</dbReference>
<dbReference type="InterPro" id="IPR011009">
    <property type="entry name" value="Kinase-like_dom_sf"/>
</dbReference>
<dbReference type="Proteomes" id="UP000008022">
    <property type="component" value="Unassembled WGS sequence"/>
</dbReference>
<dbReference type="SUPFAM" id="SSF56112">
    <property type="entry name" value="Protein kinase-like (PK-like)"/>
    <property type="match status" value="1"/>
</dbReference>